<evidence type="ECO:0000313" key="5">
    <source>
        <dbReference type="EMBL" id="RIT26256.1"/>
    </source>
</evidence>
<comment type="caution">
    <text evidence="5">The sequence shown here is derived from an EMBL/GenBank/DDBJ whole genome shotgun (WGS) entry which is preliminary data.</text>
</comment>
<evidence type="ECO:0000259" key="3">
    <source>
        <dbReference type="Pfam" id="PF14361"/>
    </source>
</evidence>
<dbReference type="AlphaFoldDB" id="A0ABD7HFI2"/>
<dbReference type="PANTHER" id="PTHR33744:SF1">
    <property type="entry name" value="DNA-BINDING TRANSCRIPTIONAL ACTIVATOR ADER"/>
    <property type="match status" value="1"/>
</dbReference>
<dbReference type="Pfam" id="PF14361">
    <property type="entry name" value="RsbRD_N"/>
    <property type="match status" value="1"/>
</dbReference>
<dbReference type="Pfam" id="PF13556">
    <property type="entry name" value="HTH_30"/>
    <property type="match status" value="1"/>
</dbReference>
<dbReference type="Proteomes" id="UP000284557">
    <property type="component" value="Unassembled WGS sequence"/>
</dbReference>
<dbReference type="InterPro" id="IPR042070">
    <property type="entry name" value="PucR_C-HTH_sf"/>
</dbReference>
<dbReference type="InterPro" id="IPR025736">
    <property type="entry name" value="PucR_C-HTH_dom"/>
</dbReference>
<proteinExistence type="inferred from homology"/>
<dbReference type="Pfam" id="PF17853">
    <property type="entry name" value="GGDEF_2"/>
    <property type="match status" value="1"/>
</dbReference>
<gene>
    <name evidence="5" type="ORF">D2E76_28455</name>
</gene>
<feature type="domain" description="CdaR GGDEF-like" evidence="4">
    <location>
        <begin position="196"/>
        <end position="306"/>
    </location>
</feature>
<dbReference type="InterPro" id="IPR041522">
    <property type="entry name" value="CdaR_GGDEF"/>
</dbReference>
<dbReference type="PANTHER" id="PTHR33744">
    <property type="entry name" value="CARBOHYDRATE DIACID REGULATOR"/>
    <property type="match status" value="1"/>
</dbReference>
<dbReference type="EMBL" id="QXBN01000077">
    <property type="protein sequence ID" value="RIT26256.1"/>
    <property type="molecule type" value="Genomic_DNA"/>
</dbReference>
<evidence type="ECO:0008006" key="7">
    <source>
        <dbReference type="Google" id="ProtNLM"/>
    </source>
</evidence>
<organism evidence="5 6">
    <name type="scientific">Mycobacteroides abscessus</name>
    <dbReference type="NCBI Taxonomy" id="36809"/>
    <lineage>
        <taxon>Bacteria</taxon>
        <taxon>Bacillati</taxon>
        <taxon>Actinomycetota</taxon>
        <taxon>Actinomycetes</taxon>
        <taxon>Mycobacteriales</taxon>
        <taxon>Mycobacteriaceae</taxon>
        <taxon>Mycobacteroides</taxon>
    </lineage>
</organism>
<evidence type="ECO:0000259" key="2">
    <source>
        <dbReference type="Pfam" id="PF13556"/>
    </source>
</evidence>
<evidence type="ECO:0000256" key="1">
    <source>
        <dbReference type="ARBA" id="ARBA00006754"/>
    </source>
</evidence>
<feature type="domain" description="RsbT co-antagonist protein RsbRD N-terminal" evidence="3">
    <location>
        <begin position="51"/>
        <end position="184"/>
    </location>
</feature>
<evidence type="ECO:0000259" key="4">
    <source>
        <dbReference type="Pfam" id="PF17853"/>
    </source>
</evidence>
<comment type="similarity">
    <text evidence="1">Belongs to the CdaR family.</text>
</comment>
<feature type="domain" description="PucR C-terminal helix-turn-helix" evidence="2">
    <location>
        <begin position="358"/>
        <end position="402"/>
    </location>
</feature>
<sequence length="425" mass="46104">MRWWQKLGPADVLIPTLEPRSPLSLDEDVLAMLGPAALDWAHALAVELTRDYVEVSVPELARSADFTRVLQISAESNVQGLLLNLGSRQGDAQPPREALLFADEAAARQVPLIAVLRGYQLALEHWLRWCSPAIASHADSADQTNELQLAVTVAVKYIDRLSDIVIGEYERELQRRATSGAAARAALVRALLDGDVVDVLAASRHMHYPLDGRHVALALRLRDGGMNPVDILQAEARAFATSIGATELLTLATGLTTMDAWVAVAHGGGRVKHTVNERVSIGVGTPAPGVGGFIQSHRQAQRALELYDMAAPGQLDPITHYGQVQLLSLMAQDMTDLRRFVVATLGGLAGRDDRSRELRETLLAFFKANKSYTAVARSSHLHKNTVVQRVMRANELTAPHAARDLDIHVALMAVDVLGEDVLADA</sequence>
<dbReference type="Gene3D" id="1.10.10.2840">
    <property type="entry name" value="PucR C-terminal helix-turn-helix domain"/>
    <property type="match status" value="1"/>
</dbReference>
<evidence type="ECO:0000313" key="6">
    <source>
        <dbReference type="Proteomes" id="UP000284557"/>
    </source>
</evidence>
<reference evidence="5 6" key="1">
    <citation type="submission" date="2018-08" db="EMBL/GenBank/DDBJ databases">
        <title>Linezolid Resistance in Mycobacterium abscessus: MIC Distribution and Comprehensive Investigation of Resistance Mechanisms.</title>
        <authorList>
            <person name="Ye M."/>
            <person name="Xu L."/>
            <person name="Zou Y."/>
            <person name="Li B."/>
            <person name="Guo Q."/>
            <person name="Zhang Y."/>
            <person name="Zhan M."/>
            <person name="Xu B."/>
            <person name="Yu F."/>
            <person name="Zhang Z."/>
            <person name="Chu H."/>
        </authorList>
    </citation>
    <scope>NUCLEOTIDE SEQUENCE [LARGE SCALE GENOMIC DNA]</scope>
    <source>
        <strain evidence="5 6">G143</strain>
    </source>
</reference>
<protein>
    <recommendedName>
        <fullName evidence="7">PucR family transcriptional regulator</fullName>
    </recommendedName>
</protein>
<name>A0ABD7HFI2_9MYCO</name>
<dbReference type="InterPro" id="IPR051448">
    <property type="entry name" value="CdaR-like_regulators"/>
</dbReference>
<dbReference type="InterPro" id="IPR025751">
    <property type="entry name" value="RsbRD_N_dom"/>
</dbReference>
<accession>A0ABD7HFI2</accession>